<dbReference type="Proteomes" id="UP001281731">
    <property type="component" value="Unassembled WGS sequence"/>
</dbReference>
<comment type="similarity">
    <text evidence="1 4 6">Belongs to the IF-3 family.</text>
</comment>
<dbReference type="PANTHER" id="PTHR10938">
    <property type="entry name" value="TRANSLATION INITIATION FACTOR IF-3"/>
    <property type="match status" value="1"/>
</dbReference>
<dbReference type="PROSITE" id="PS00938">
    <property type="entry name" value="IF3"/>
    <property type="match status" value="1"/>
</dbReference>
<dbReference type="EMBL" id="JAWNGC010000002">
    <property type="protein sequence ID" value="MDY5154587.1"/>
    <property type="molecule type" value="Genomic_DNA"/>
</dbReference>
<evidence type="ECO:0000313" key="10">
    <source>
        <dbReference type="EMBL" id="MDY5154587.1"/>
    </source>
</evidence>
<dbReference type="GO" id="GO:0005829">
    <property type="term" value="C:cytosol"/>
    <property type="evidence" value="ECO:0007669"/>
    <property type="project" value="TreeGrafter"/>
</dbReference>
<dbReference type="SUPFAM" id="SSF54364">
    <property type="entry name" value="Translation initiation factor IF3, N-terminal domain"/>
    <property type="match status" value="1"/>
</dbReference>
<evidence type="ECO:0000313" key="11">
    <source>
        <dbReference type="Proteomes" id="UP001281731"/>
    </source>
</evidence>
<dbReference type="FunFam" id="3.10.20.80:FF:000001">
    <property type="entry name" value="Translation initiation factor IF-3"/>
    <property type="match status" value="1"/>
</dbReference>
<feature type="domain" description="Translation initiation factor 3 N-terminal" evidence="9">
    <location>
        <begin position="32"/>
        <end position="101"/>
    </location>
</feature>
<evidence type="ECO:0000259" key="9">
    <source>
        <dbReference type="Pfam" id="PF05198"/>
    </source>
</evidence>
<evidence type="ECO:0000256" key="6">
    <source>
        <dbReference type="RuleBase" id="RU000646"/>
    </source>
</evidence>
<feature type="compositionally biased region" description="Basic and acidic residues" evidence="7">
    <location>
        <begin position="195"/>
        <end position="213"/>
    </location>
</feature>
<organism evidence="10 11">
    <name type="scientific">Actinotignum urinale</name>
    <dbReference type="NCBI Taxonomy" id="190146"/>
    <lineage>
        <taxon>Bacteria</taxon>
        <taxon>Bacillati</taxon>
        <taxon>Actinomycetota</taxon>
        <taxon>Actinomycetes</taxon>
        <taxon>Actinomycetales</taxon>
        <taxon>Actinomycetaceae</taxon>
        <taxon>Actinotignum</taxon>
    </lineage>
</organism>
<keyword evidence="3 4" id="KW-0648">Protein biosynthesis</keyword>
<dbReference type="RefSeq" id="WP_320756339.1">
    <property type="nucleotide sequence ID" value="NZ_JAWNGC010000002.1"/>
</dbReference>
<accession>A0AAW9HW49</accession>
<evidence type="ECO:0000256" key="4">
    <source>
        <dbReference type="HAMAP-Rule" id="MF_00080"/>
    </source>
</evidence>
<evidence type="ECO:0000259" key="8">
    <source>
        <dbReference type="Pfam" id="PF00707"/>
    </source>
</evidence>
<dbReference type="NCBIfam" id="TIGR00168">
    <property type="entry name" value="infC"/>
    <property type="match status" value="1"/>
</dbReference>
<name>A0AAW9HW49_9ACTO</name>
<dbReference type="GO" id="GO:0032790">
    <property type="term" value="P:ribosome disassembly"/>
    <property type="evidence" value="ECO:0007669"/>
    <property type="project" value="TreeGrafter"/>
</dbReference>
<dbReference type="FunFam" id="3.30.110.10:FF:000001">
    <property type="entry name" value="Translation initiation factor IF-3"/>
    <property type="match status" value="1"/>
</dbReference>
<feature type="compositionally biased region" description="Polar residues" evidence="7">
    <location>
        <begin position="227"/>
        <end position="237"/>
    </location>
</feature>
<dbReference type="InterPro" id="IPR019815">
    <property type="entry name" value="Translation_initiation_fac_3_C"/>
</dbReference>
<comment type="function">
    <text evidence="4 6">IF-3 binds to the 30S ribosomal subunit and shifts the equilibrium between 70S ribosomes and their 50S and 30S subunits in favor of the free subunits, thus enhancing the availability of 30S subunits on which protein synthesis initiation begins.</text>
</comment>
<dbReference type="Pfam" id="PF00707">
    <property type="entry name" value="IF3_C"/>
    <property type="match status" value="1"/>
</dbReference>
<protein>
    <recommendedName>
        <fullName evidence="4 5">Translation initiation factor IF-3</fullName>
    </recommendedName>
</protein>
<evidence type="ECO:0000256" key="1">
    <source>
        <dbReference type="ARBA" id="ARBA00005439"/>
    </source>
</evidence>
<keyword evidence="4" id="KW-0963">Cytoplasm</keyword>
<proteinExistence type="inferred from homology"/>
<dbReference type="Gene3D" id="3.10.20.80">
    <property type="entry name" value="Translation initiation factor 3 (IF-3), N-terminal domain"/>
    <property type="match status" value="1"/>
</dbReference>
<dbReference type="Gene3D" id="3.30.110.10">
    <property type="entry name" value="Translation initiation factor 3 (IF-3), C-terminal domain"/>
    <property type="match status" value="1"/>
</dbReference>
<evidence type="ECO:0000256" key="3">
    <source>
        <dbReference type="ARBA" id="ARBA00022917"/>
    </source>
</evidence>
<feature type="region of interest" description="Disordered" evidence="7">
    <location>
        <begin position="178"/>
        <end position="237"/>
    </location>
</feature>
<evidence type="ECO:0000256" key="7">
    <source>
        <dbReference type="SAM" id="MobiDB-lite"/>
    </source>
</evidence>
<comment type="subunit">
    <text evidence="4 6">Monomer.</text>
</comment>
<dbReference type="InterPro" id="IPR036787">
    <property type="entry name" value="T_IF-3_N_sf"/>
</dbReference>
<dbReference type="InterPro" id="IPR001288">
    <property type="entry name" value="Translation_initiation_fac_3"/>
</dbReference>
<feature type="domain" description="Translation initiation factor 3 C-terminal" evidence="8">
    <location>
        <begin position="109"/>
        <end position="192"/>
    </location>
</feature>
<gene>
    <name evidence="4 10" type="primary">infC</name>
    <name evidence="10" type="ORF">R6G80_02455</name>
</gene>
<dbReference type="GO" id="GO:0043022">
    <property type="term" value="F:ribosome binding"/>
    <property type="evidence" value="ECO:0007669"/>
    <property type="project" value="UniProtKB-ARBA"/>
</dbReference>
<dbReference type="AlphaFoldDB" id="A0AAW9HW49"/>
<keyword evidence="2 4" id="KW-0396">Initiation factor</keyword>
<reference evidence="10" key="1">
    <citation type="submission" date="2023-10" db="EMBL/GenBank/DDBJ databases">
        <title>Whole Genome based description of the genera Actinobaculum and Actinotignum reveals a complex phylogenetic relationship within the species included in the genus Actinotignum.</title>
        <authorList>
            <person name="Jensen C.S."/>
            <person name="Dargis R."/>
            <person name="Kemp M."/>
            <person name="Christensen J.J."/>
        </authorList>
    </citation>
    <scope>NUCLEOTIDE SEQUENCE</scope>
    <source>
        <strain evidence="10">SLA_B511</strain>
    </source>
</reference>
<comment type="caution">
    <text evidence="10">The sequence shown here is derived from an EMBL/GenBank/DDBJ whole genome shotgun (WGS) entry which is preliminary data.</text>
</comment>
<evidence type="ECO:0000256" key="5">
    <source>
        <dbReference type="NCBIfam" id="TIGR00168"/>
    </source>
</evidence>
<sequence>MQWLLVVCLGSTPCVMSTLRNRGTAINNEPCVNDRIHVPKVRLVGPGGEQVGVVRTEDALRLAVEANLDLVEVAPNSNPPVAKLMDYGKFKYESAQKAREARRNQSNAQIKSIRIGLKIDEHDYDTKKNQALRFLNSGDKVKFDLRFRGREQSRPEMGVRLLKGLAEELAEVSTVEAAPRADGRNMSMVLAPTRRKTEAKSDQRRRREAERAQRKAKAQKRADAQRGTATGTEEPQN</sequence>
<dbReference type="PANTHER" id="PTHR10938:SF0">
    <property type="entry name" value="TRANSLATION INITIATION FACTOR IF-3, MITOCHONDRIAL"/>
    <property type="match status" value="1"/>
</dbReference>
<dbReference type="InterPro" id="IPR019813">
    <property type="entry name" value="Translation_initiation_fac3_CS"/>
</dbReference>
<dbReference type="GO" id="GO:0016020">
    <property type="term" value="C:membrane"/>
    <property type="evidence" value="ECO:0007669"/>
    <property type="project" value="TreeGrafter"/>
</dbReference>
<dbReference type="Pfam" id="PF05198">
    <property type="entry name" value="IF3_N"/>
    <property type="match status" value="1"/>
</dbReference>
<dbReference type="HAMAP" id="MF_00080">
    <property type="entry name" value="IF_3"/>
    <property type="match status" value="1"/>
</dbReference>
<dbReference type="SUPFAM" id="SSF55200">
    <property type="entry name" value="Translation initiation factor IF3, C-terminal domain"/>
    <property type="match status" value="1"/>
</dbReference>
<comment type="subcellular location">
    <subcellularLocation>
        <location evidence="4 6">Cytoplasm</location>
    </subcellularLocation>
</comment>
<dbReference type="InterPro" id="IPR036788">
    <property type="entry name" value="T_IF-3_C_sf"/>
</dbReference>
<dbReference type="InterPro" id="IPR019814">
    <property type="entry name" value="Translation_initiation_fac_3_N"/>
</dbReference>
<evidence type="ECO:0000256" key="2">
    <source>
        <dbReference type="ARBA" id="ARBA00022540"/>
    </source>
</evidence>
<dbReference type="GO" id="GO:0003743">
    <property type="term" value="F:translation initiation factor activity"/>
    <property type="evidence" value="ECO:0007669"/>
    <property type="project" value="UniProtKB-UniRule"/>
</dbReference>